<organism evidence="3 4">
    <name type="scientific">Dactylonectria estremocensis</name>
    <dbReference type="NCBI Taxonomy" id="1079267"/>
    <lineage>
        <taxon>Eukaryota</taxon>
        <taxon>Fungi</taxon>
        <taxon>Dikarya</taxon>
        <taxon>Ascomycota</taxon>
        <taxon>Pezizomycotina</taxon>
        <taxon>Sordariomycetes</taxon>
        <taxon>Hypocreomycetidae</taxon>
        <taxon>Hypocreales</taxon>
        <taxon>Nectriaceae</taxon>
        <taxon>Dactylonectria</taxon>
    </lineage>
</organism>
<reference evidence="3" key="1">
    <citation type="journal article" date="2021" name="Nat. Commun.">
        <title>Genetic determinants of endophytism in the Arabidopsis root mycobiome.</title>
        <authorList>
            <person name="Mesny F."/>
            <person name="Miyauchi S."/>
            <person name="Thiergart T."/>
            <person name="Pickel B."/>
            <person name="Atanasova L."/>
            <person name="Karlsson M."/>
            <person name="Huettel B."/>
            <person name="Barry K.W."/>
            <person name="Haridas S."/>
            <person name="Chen C."/>
            <person name="Bauer D."/>
            <person name="Andreopoulos W."/>
            <person name="Pangilinan J."/>
            <person name="LaButti K."/>
            <person name="Riley R."/>
            <person name="Lipzen A."/>
            <person name="Clum A."/>
            <person name="Drula E."/>
            <person name="Henrissat B."/>
            <person name="Kohler A."/>
            <person name="Grigoriev I.V."/>
            <person name="Martin F.M."/>
            <person name="Hacquard S."/>
        </authorList>
    </citation>
    <scope>NUCLEOTIDE SEQUENCE</scope>
    <source>
        <strain evidence="3">MPI-CAGE-AT-0021</strain>
    </source>
</reference>
<keyword evidence="4" id="KW-1185">Reference proteome</keyword>
<feature type="region of interest" description="Disordered" evidence="1">
    <location>
        <begin position="30"/>
        <end position="88"/>
    </location>
</feature>
<comment type="caution">
    <text evidence="3">The sequence shown here is derived from an EMBL/GenBank/DDBJ whole genome shotgun (WGS) entry which is preliminary data.</text>
</comment>
<accession>A0A9P9FHF0</accession>
<evidence type="ECO:0000256" key="2">
    <source>
        <dbReference type="SAM" id="SignalP"/>
    </source>
</evidence>
<dbReference type="AlphaFoldDB" id="A0A9P9FHF0"/>
<dbReference type="Proteomes" id="UP000717696">
    <property type="component" value="Unassembled WGS sequence"/>
</dbReference>
<gene>
    <name evidence="3" type="ORF">B0J13DRAFT_535352</name>
</gene>
<sequence>MAMVVMVLTAFSVRTCPCSDPATGWQYSFHGQGSEEAADPSQPCEALPAKAQHSPRRPLPSLETGHRRGFPPHIRRSPPSRGSEPQES</sequence>
<evidence type="ECO:0000313" key="3">
    <source>
        <dbReference type="EMBL" id="KAH7162186.1"/>
    </source>
</evidence>
<name>A0A9P9FHF0_9HYPO</name>
<proteinExistence type="predicted"/>
<dbReference type="EMBL" id="JAGMUU010000001">
    <property type="protein sequence ID" value="KAH7162186.1"/>
    <property type="molecule type" value="Genomic_DNA"/>
</dbReference>
<keyword evidence="2" id="KW-0732">Signal</keyword>
<evidence type="ECO:0000256" key="1">
    <source>
        <dbReference type="SAM" id="MobiDB-lite"/>
    </source>
</evidence>
<evidence type="ECO:0008006" key="5">
    <source>
        <dbReference type="Google" id="ProtNLM"/>
    </source>
</evidence>
<feature type="compositionally biased region" description="Basic residues" evidence="1">
    <location>
        <begin position="67"/>
        <end position="78"/>
    </location>
</feature>
<evidence type="ECO:0000313" key="4">
    <source>
        <dbReference type="Proteomes" id="UP000717696"/>
    </source>
</evidence>
<feature type="chain" id="PRO_5040118854" description="Secreted protein" evidence="2">
    <location>
        <begin position="19"/>
        <end position="88"/>
    </location>
</feature>
<protein>
    <recommendedName>
        <fullName evidence="5">Secreted protein</fullName>
    </recommendedName>
</protein>
<feature type="signal peptide" evidence="2">
    <location>
        <begin position="1"/>
        <end position="18"/>
    </location>
</feature>